<evidence type="ECO:0000313" key="3">
    <source>
        <dbReference type="Proteomes" id="UP000550707"/>
    </source>
</evidence>
<dbReference type="Gene3D" id="6.10.140.140">
    <property type="match status" value="1"/>
</dbReference>
<gene>
    <name evidence="2" type="ORF">HJG59_020166</name>
</gene>
<accession>A0A7J8IDV0</accession>
<protein>
    <submittedName>
        <fullName evidence="2">Uncharacterized protein</fullName>
    </submittedName>
</protein>
<dbReference type="Proteomes" id="UP000550707">
    <property type="component" value="Unassembled WGS sequence"/>
</dbReference>
<evidence type="ECO:0000256" key="1">
    <source>
        <dbReference type="SAM" id="MobiDB-lite"/>
    </source>
</evidence>
<dbReference type="EMBL" id="JACASF010000004">
    <property type="protein sequence ID" value="KAF6482787.1"/>
    <property type="molecule type" value="Genomic_DNA"/>
</dbReference>
<dbReference type="AlphaFoldDB" id="A0A7J8IDV0"/>
<sequence length="74" mass="8461">MWETFRNLASIGKKWKDHDIEDLPKNQGRKRRSPTVERICDGKESSQHEDSFPLTPDLSLKEKSPGVQPALGED</sequence>
<feature type="compositionally biased region" description="Basic and acidic residues" evidence="1">
    <location>
        <begin position="34"/>
        <end position="51"/>
    </location>
</feature>
<keyword evidence="3" id="KW-1185">Reference proteome</keyword>
<evidence type="ECO:0000313" key="2">
    <source>
        <dbReference type="EMBL" id="KAF6482787.1"/>
    </source>
</evidence>
<comment type="caution">
    <text evidence="2">The sequence shown here is derived from an EMBL/GenBank/DDBJ whole genome shotgun (WGS) entry which is preliminary data.</text>
</comment>
<organism evidence="2 3">
    <name type="scientific">Molossus molossus</name>
    <name type="common">Pallas' mastiff bat</name>
    <name type="synonym">Vespertilio molossus</name>
    <dbReference type="NCBI Taxonomy" id="27622"/>
    <lineage>
        <taxon>Eukaryota</taxon>
        <taxon>Metazoa</taxon>
        <taxon>Chordata</taxon>
        <taxon>Craniata</taxon>
        <taxon>Vertebrata</taxon>
        <taxon>Euteleostomi</taxon>
        <taxon>Mammalia</taxon>
        <taxon>Eutheria</taxon>
        <taxon>Laurasiatheria</taxon>
        <taxon>Chiroptera</taxon>
        <taxon>Yangochiroptera</taxon>
        <taxon>Molossidae</taxon>
        <taxon>Molossus</taxon>
    </lineage>
</organism>
<feature type="region of interest" description="Disordered" evidence="1">
    <location>
        <begin position="16"/>
        <end position="74"/>
    </location>
</feature>
<reference evidence="2 3" key="1">
    <citation type="journal article" date="2020" name="Nature">
        <title>Six reference-quality genomes reveal evolution of bat adaptations.</title>
        <authorList>
            <person name="Jebb D."/>
            <person name="Huang Z."/>
            <person name="Pippel M."/>
            <person name="Hughes G.M."/>
            <person name="Lavrichenko K."/>
            <person name="Devanna P."/>
            <person name="Winkler S."/>
            <person name="Jermiin L.S."/>
            <person name="Skirmuntt E.C."/>
            <person name="Katzourakis A."/>
            <person name="Burkitt-Gray L."/>
            <person name="Ray D.A."/>
            <person name="Sullivan K.A.M."/>
            <person name="Roscito J.G."/>
            <person name="Kirilenko B.M."/>
            <person name="Davalos L.M."/>
            <person name="Corthals A.P."/>
            <person name="Power M.L."/>
            <person name="Jones G."/>
            <person name="Ransome R.D."/>
            <person name="Dechmann D.K.N."/>
            <person name="Locatelli A.G."/>
            <person name="Puechmaille S.J."/>
            <person name="Fedrigo O."/>
            <person name="Jarvis E.D."/>
            <person name="Hiller M."/>
            <person name="Vernes S.C."/>
            <person name="Myers E.W."/>
            <person name="Teeling E.C."/>
        </authorList>
    </citation>
    <scope>NUCLEOTIDE SEQUENCE [LARGE SCALE GENOMIC DNA]</scope>
    <source>
        <strain evidence="2">MMolMol1</strain>
        <tissue evidence="2">Muscle</tissue>
    </source>
</reference>
<name>A0A7J8IDV0_MOLMO</name>
<proteinExistence type="predicted"/>